<keyword evidence="2" id="KW-1185">Reference proteome</keyword>
<dbReference type="Proteomes" id="UP000828941">
    <property type="component" value="Chromosome 7"/>
</dbReference>
<dbReference type="EMBL" id="CM039432">
    <property type="protein sequence ID" value="KAI4333072.1"/>
    <property type="molecule type" value="Genomic_DNA"/>
</dbReference>
<accession>A0ACB9N9E1</accession>
<name>A0ACB9N9E1_BAUVA</name>
<protein>
    <submittedName>
        <fullName evidence="1">Uncharacterized protein</fullName>
    </submittedName>
</protein>
<gene>
    <name evidence="1" type="ORF">L6164_017923</name>
</gene>
<organism evidence="1 2">
    <name type="scientific">Bauhinia variegata</name>
    <name type="common">Purple orchid tree</name>
    <name type="synonym">Phanera variegata</name>
    <dbReference type="NCBI Taxonomy" id="167791"/>
    <lineage>
        <taxon>Eukaryota</taxon>
        <taxon>Viridiplantae</taxon>
        <taxon>Streptophyta</taxon>
        <taxon>Embryophyta</taxon>
        <taxon>Tracheophyta</taxon>
        <taxon>Spermatophyta</taxon>
        <taxon>Magnoliopsida</taxon>
        <taxon>eudicotyledons</taxon>
        <taxon>Gunneridae</taxon>
        <taxon>Pentapetalae</taxon>
        <taxon>rosids</taxon>
        <taxon>fabids</taxon>
        <taxon>Fabales</taxon>
        <taxon>Fabaceae</taxon>
        <taxon>Cercidoideae</taxon>
        <taxon>Cercideae</taxon>
        <taxon>Bauhiniinae</taxon>
        <taxon>Bauhinia</taxon>
    </lineage>
</organism>
<sequence length="129" mass="14490">MAKRSCLVLLSFLIILSFSVARIHGSKQAQALGNFQMSKFKGSSLIDQSHFEAEEILYNAEAHLQEGLKEKDRIEKLPGQPSVKFSQYGGYVTVDKSAGRAFYYYFVEAQHSKDTSPLLLWLNGGKLKI</sequence>
<evidence type="ECO:0000313" key="1">
    <source>
        <dbReference type="EMBL" id="KAI4333072.1"/>
    </source>
</evidence>
<evidence type="ECO:0000313" key="2">
    <source>
        <dbReference type="Proteomes" id="UP000828941"/>
    </source>
</evidence>
<reference evidence="1 2" key="1">
    <citation type="journal article" date="2022" name="DNA Res.">
        <title>Chromosomal-level genome assembly of the orchid tree Bauhinia variegata (Leguminosae; Cercidoideae) supports the allotetraploid origin hypothesis of Bauhinia.</title>
        <authorList>
            <person name="Zhong Y."/>
            <person name="Chen Y."/>
            <person name="Zheng D."/>
            <person name="Pang J."/>
            <person name="Liu Y."/>
            <person name="Luo S."/>
            <person name="Meng S."/>
            <person name="Qian L."/>
            <person name="Wei D."/>
            <person name="Dai S."/>
            <person name="Zhou R."/>
        </authorList>
    </citation>
    <scope>NUCLEOTIDE SEQUENCE [LARGE SCALE GENOMIC DNA]</scope>
    <source>
        <strain evidence="1">BV-YZ2020</strain>
    </source>
</reference>
<comment type="caution">
    <text evidence="1">The sequence shown here is derived from an EMBL/GenBank/DDBJ whole genome shotgun (WGS) entry which is preliminary data.</text>
</comment>
<proteinExistence type="predicted"/>